<dbReference type="GO" id="GO:0005737">
    <property type="term" value="C:cytoplasm"/>
    <property type="evidence" value="ECO:0007669"/>
    <property type="project" value="UniProtKB-SubCell"/>
</dbReference>
<dbReference type="GO" id="GO:0071555">
    <property type="term" value="P:cell wall organization"/>
    <property type="evidence" value="ECO:0007669"/>
    <property type="project" value="UniProtKB-KW"/>
</dbReference>
<dbReference type="EC" id="2.3.1.157" evidence="20"/>
<dbReference type="GO" id="GO:0000287">
    <property type="term" value="F:magnesium ion binding"/>
    <property type="evidence" value="ECO:0007669"/>
    <property type="project" value="UniProtKB-UniRule"/>
</dbReference>
<keyword evidence="10 20" id="KW-0677">Repeat</keyword>
<evidence type="ECO:0000256" key="3">
    <source>
        <dbReference type="ARBA" id="ARBA00005208"/>
    </source>
</evidence>
<comment type="similarity">
    <text evidence="5 20">In the N-terminal section; belongs to the N-acetylglucosamine-1-phosphate uridyltransferase family.</text>
</comment>
<dbReference type="HAMAP" id="MF_01631">
    <property type="entry name" value="GlmU"/>
    <property type="match status" value="1"/>
</dbReference>
<dbReference type="UniPathway" id="UPA00973"/>
<comment type="subunit">
    <text evidence="20">Homotrimer.</text>
</comment>
<feature type="binding site" evidence="20">
    <location>
        <position position="140"/>
    </location>
    <ligand>
        <name>UDP-N-acetyl-alpha-D-glucosamine</name>
        <dbReference type="ChEBI" id="CHEBI:57705"/>
    </ligand>
</feature>
<evidence type="ECO:0000256" key="14">
    <source>
        <dbReference type="ARBA" id="ARBA00023268"/>
    </source>
</evidence>
<evidence type="ECO:0000313" key="22">
    <source>
        <dbReference type="EMBL" id="AQW21710.1"/>
    </source>
</evidence>
<feature type="region of interest" description="Pyrophosphorylase" evidence="20">
    <location>
        <begin position="1"/>
        <end position="230"/>
    </location>
</feature>
<feature type="binding site" evidence="20">
    <location>
        <begin position="386"/>
        <end position="387"/>
    </location>
    <ligand>
        <name>acetyl-CoA</name>
        <dbReference type="ChEBI" id="CHEBI:57288"/>
    </ligand>
</feature>
<evidence type="ECO:0000256" key="8">
    <source>
        <dbReference type="ARBA" id="ARBA00022695"/>
    </source>
</evidence>
<dbReference type="EMBL" id="CP018906">
    <property type="protein sequence ID" value="AQW21710.1"/>
    <property type="molecule type" value="Genomic_DNA"/>
</dbReference>
<dbReference type="InterPro" id="IPR001451">
    <property type="entry name" value="Hexapep"/>
</dbReference>
<feature type="binding site" evidence="20">
    <location>
        <position position="351"/>
    </location>
    <ligand>
        <name>UDP-N-acetyl-alpha-D-glucosamine</name>
        <dbReference type="ChEBI" id="CHEBI:57705"/>
    </ligand>
</feature>
<dbReference type="GO" id="GO:0016020">
    <property type="term" value="C:membrane"/>
    <property type="evidence" value="ECO:0007669"/>
    <property type="project" value="GOC"/>
</dbReference>
<feature type="region of interest" description="N-acetyltransferase" evidence="20">
    <location>
        <begin position="252"/>
        <end position="458"/>
    </location>
</feature>
<keyword evidence="16 20" id="KW-0961">Cell wall biogenesis/degradation</keyword>
<keyword evidence="12 20" id="KW-0133">Cell shape</keyword>
<reference evidence="22 23" key="1">
    <citation type="journal article" date="2015" name="Genome Announc.">
        <title>Genome Sequence of Lactobacillus curieae CCTCC M 2011381T, a Novel Producer of Gamma-aminobutyric Acid.</title>
        <authorList>
            <person name="Wang Y."/>
            <person name="Wang Y."/>
            <person name="Lang C."/>
            <person name="Wei D."/>
            <person name="Xu P."/>
            <person name="Xie J."/>
        </authorList>
    </citation>
    <scope>NUCLEOTIDE SEQUENCE [LARGE SCALE GENOMIC DNA]</scope>
    <source>
        <strain evidence="22 23">CCTCC M 2011381</strain>
    </source>
</reference>
<proteinExistence type="inferred from homology"/>
<dbReference type="CDD" id="cd02540">
    <property type="entry name" value="GT2_GlmU_N_bac"/>
    <property type="match status" value="1"/>
</dbReference>
<keyword evidence="15 20" id="KW-0012">Acyltransferase</keyword>
<protein>
    <recommendedName>
        <fullName evidence="20">Bifunctional protein GlmU</fullName>
    </recommendedName>
    <domain>
        <recommendedName>
            <fullName evidence="20">UDP-N-acetylglucosamine pyrophosphorylase</fullName>
            <ecNumber evidence="20">2.7.7.23</ecNumber>
        </recommendedName>
        <alternativeName>
            <fullName evidence="20">N-acetylglucosamine-1-phosphate uridyltransferase</fullName>
        </alternativeName>
    </domain>
    <domain>
        <recommendedName>
            <fullName evidence="20">Glucosamine-1-phosphate N-acetyltransferase</fullName>
            <ecNumber evidence="20">2.3.1.157</ecNumber>
        </recommendedName>
    </domain>
</protein>
<keyword evidence="23" id="KW-1185">Reference proteome</keyword>
<comment type="pathway">
    <text evidence="3 20">Nucleotide-sugar biosynthesis; UDP-N-acetyl-alpha-D-glucosamine biosynthesis; UDP-N-acetyl-alpha-D-glucosamine from N-acetyl-alpha-D-glucosamine 1-phosphate: step 1/1.</text>
</comment>
<feature type="binding site" evidence="20">
    <location>
        <position position="366"/>
    </location>
    <ligand>
        <name>UDP-N-acetyl-alpha-D-glucosamine</name>
        <dbReference type="ChEBI" id="CHEBI:57705"/>
    </ligand>
</feature>
<dbReference type="PANTHER" id="PTHR43584:SF3">
    <property type="entry name" value="BIFUNCTIONAL PROTEIN GLMU"/>
    <property type="match status" value="1"/>
</dbReference>
<dbReference type="GO" id="GO:0009245">
    <property type="term" value="P:lipid A biosynthetic process"/>
    <property type="evidence" value="ECO:0007669"/>
    <property type="project" value="UniProtKB-UniRule"/>
</dbReference>
<evidence type="ECO:0000256" key="9">
    <source>
        <dbReference type="ARBA" id="ARBA00022723"/>
    </source>
</evidence>
<keyword evidence="14 20" id="KW-0511">Multifunctional enzyme</keyword>
<evidence type="ECO:0000256" key="4">
    <source>
        <dbReference type="ARBA" id="ARBA00007707"/>
    </source>
</evidence>
<comment type="function">
    <text evidence="19 20">Catalyzes the last two sequential reactions in the de novo biosynthetic pathway for UDP-N-acetylglucosamine (UDP-GlcNAc). The C-terminal domain catalyzes the transfer of acetyl group from acetyl coenzyme A to glucosamine-1-phosphate (GlcN-1-P) to produce N-acetylglucosamine-1-phosphate (GlcNAc-1-P), which is converted into UDP-GlcNAc by the transfer of uridine 5-monophosphate (from uridine 5-triphosphate), a reaction catalyzed by the N-terminal domain.</text>
</comment>
<feature type="binding site" evidence="20">
    <location>
        <position position="155"/>
    </location>
    <ligand>
        <name>UDP-N-acetyl-alpha-D-glucosamine</name>
        <dbReference type="ChEBI" id="CHEBI:57705"/>
    </ligand>
</feature>
<evidence type="ECO:0000256" key="17">
    <source>
        <dbReference type="ARBA" id="ARBA00048247"/>
    </source>
</evidence>
<dbReference type="EC" id="2.7.7.23" evidence="20"/>
<organism evidence="22 23">
    <name type="scientific">Lentilactobacillus curieae</name>
    <dbReference type="NCBI Taxonomy" id="1138822"/>
    <lineage>
        <taxon>Bacteria</taxon>
        <taxon>Bacillati</taxon>
        <taxon>Bacillota</taxon>
        <taxon>Bacilli</taxon>
        <taxon>Lactobacillales</taxon>
        <taxon>Lactobacillaceae</taxon>
        <taxon>Lentilactobacillus</taxon>
    </lineage>
</organism>
<dbReference type="NCBIfam" id="NF010934">
    <property type="entry name" value="PRK14354.1"/>
    <property type="match status" value="1"/>
</dbReference>
<dbReference type="Pfam" id="PF00132">
    <property type="entry name" value="Hexapep"/>
    <property type="match status" value="1"/>
</dbReference>
<dbReference type="InterPro" id="IPR005882">
    <property type="entry name" value="Bifunctional_GlmU"/>
</dbReference>
<evidence type="ECO:0000256" key="5">
    <source>
        <dbReference type="ARBA" id="ARBA00007947"/>
    </source>
</evidence>
<feature type="binding site" evidence="20">
    <location>
        <begin position="101"/>
        <end position="103"/>
    </location>
    <ligand>
        <name>UDP-N-acetyl-alpha-D-glucosamine</name>
        <dbReference type="ChEBI" id="CHEBI:57705"/>
    </ligand>
</feature>
<feature type="binding site" evidence="20">
    <location>
        <begin position="9"/>
        <end position="12"/>
    </location>
    <ligand>
        <name>UDP-N-acetyl-alpha-D-glucosamine</name>
        <dbReference type="ChEBI" id="CHEBI:57705"/>
    </ligand>
</feature>
<feature type="binding site" evidence="20">
    <location>
        <position position="440"/>
    </location>
    <ligand>
        <name>acetyl-CoA</name>
        <dbReference type="ChEBI" id="CHEBI:57288"/>
    </ligand>
</feature>
<dbReference type="CDD" id="cd03353">
    <property type="entry name" value="LbH_GlmU_C"/>
    <property type="match status" value="1"/>
</dbReference>
<feature type="binding site" evidence="20">
    <location>
        <position position="103"/>
    </location>
    <ligand>
        <name>Mg(2+)</name>
        <dbReference type="ChEBI" id="CHEBI:18420"/>
    </ligand>
</feature>
<comment type="similarity">
    <text evidence="4 20">In the C-terminal section; belongs to the transferase hexapeptide repeat family.</text>
</comment>
<evidence type="ECO:0000256" key="20">
    <source>
        <dbReference type="HAMAP-Rule" id="MF_01631"/>
    </source>
</evidence>
<dbReference type="SUPFAM" id="SSF51161">
    <property type="entry name" value="Trimeric LpxA-like enzymes"/>
    <property type="match status" value="1"/>
</dbReference>
<comment type="caution">
    <text evidence="20">Lacks conserved residue(s) required for the propagation of feature annotation.</text>
</comment>
<dbReference type="Gene3D" id="2.160.10.10">
    <property type="entry name" value="Hexapeptide repeat proteins"/>
    <property type="match status" value="1"/>
</dbReference>
<keyword evidence="8 20" id="KW-0548">Nucleotidyltransferase</keyword>
<dbReference type="InterPro" id="IPR050065">
    <property type="entry name" value="GlmU-like"/>
</dbReference>
<dbReference type="NCBIfam" id="TIGR01173">
    <property type="entry name" value="glmU"/>
    <property type="match status" value="1"/>
</dbReference>
<dbReference type="UniPathway" id="UPA00113">
    <property type="reaction ID" value="UER00532"/>
</dbReference>
<evidence type="ECO:0000313" key="23">
    <source>
        <dbReference type="Proteomes" id="UP000030361"/>
    </source>
</evidence>
<feature type="binding site" evidence="20">
    <location>
        <begin position="78"/>
        <end position="79"/>
    </location>
    <ligand>
        <name>UDP-N-acetyl-alpha-D-glucosamine</name>
        <dbReference type="ChEBI" id="CHEBI:57705"/>
    </ligand>
</feature>
<dbReference type="Gene3D" id="3.90.550.10">
    <property type="entry name" value="Spore Coat Polysaccharide Biosynthesis Protein SpsA, Chain A"/>
    <property type="match status" value="1"/>
</dbReference>
<feature type="domain" description="Nucleotidyl transferase" evidence="21">
    <location>
        <begin position="6"/>
        <end position="221"/>
    </location>
</feature>
<comment type="catalytic activity">
    <reaction evidence="17 20">
        <text>alpha-D-glucosamine 1-phosphate + acetyl-CoA = N-acetyl-alpha-D-glucosamine 1-phosphate + CoA + H(+)</text>
        <dbReference type="Rhea" id="RHEA:13725"/>
        <dbReference type="ChEBI" id="CHEBI:15378"/>
        <dbReference type="ChEBI" id="CHEBI:57287"/>
        <dbReference type="ChEBI" id="CHEBI:57288"/>
        <dbReference type="ChEBI" id="CHEBI:57776"/>
        <dbReference type="ChEBI" id="CHEBI:58516"/>
        <dbReference type="EC" id="2.3.1.157"/>
    </reaction>
</comment>
<feature type="binding site" evidence="20">
    <location>
        <position position="170"/>
    </location>
    <ligand>
        <name>UDP-N-acetyl-alpha-D-glucosamine</name>
        <dbReference type="ChEBI" id="CHEBI:57705"/>
    </ligand>
</feature>
<evidence type="ECO:0000256" key="16">
    <source>
        <dbReference type="ARBA" id="ARBA00023316"/>
    </source>
</evidence>
<dbReference type="GO" id="GO:0006048">
    <property type="term" value="P:UDP-N-acetylglucosamine biosynthetic process"/>
    <property type="evidence" value="ECO:0007669"/>
    <property type="project" value="UniProtKB-UniPathway"/>
</dbReference>
<evidence type="ECO:0000256" key="13">
    <source>
        <dbReference type="ARBA" id="ARBA00022984"/>
    </source>
</evidence>
<dbReference type="PANTHER" id="PTHR43584">
    <property type="entry name" value="NUCLEOTIDYL TRANSFERASE"/>
    <property type="match status" value="1"/>
</dbReference>
<dbReference type="GO" id="GO:0009252">
    <property type="term" value="P:peptidoglycan biosynthetic process"/>
    <property type="evidence" value="ECO:0007669"/>
    <property type="project" value="UniProtKB-UniRule"/>
</dbReference>
<keyword evidence="11 20" id="KW-0460">Magnesium</keyword>
<dbReference type="RefSeq" id="WP_035168707.1">
    <property type="nucleotide sequence ID" value="NZ_CP018906.1"/>
</dbReference>
<dbReference type="InterPro" id="IPR029044">
    <property type="entry name" value="Nucleotide-diphossugar_trans"/>
</dbReference>
<dbReference type="InterPro" id="IPR018357">
    <property type="entry name" value="Hexapep_transf_CS"/>
</dbReference>
<evidence type="ECO:0000256" key="6">
    <source>
        <dbReference type="ARBA" id="ARBA00022490"/>
    </source>
</evidence>
<dbReference type="GO" id="GO:0008360">
    <property type="term" value="P:regulation of cell shape"/>
    <property type="evidence" value="ECO:0007669"/>
    <property type="project" value="UniProtKB-KW"/>
</dbReference>
<dbReference type="GO" id="GO:0000902">
    <property type="term" value="P:cell morphogenesis"/>
    <property type="evidence" value="ECO:0007669"/>
    <property type="project" value="UniProtKB-UniRule"/>
</dbReference>
<dbReference type="InterPro" id="IPR005835">
    <property type="entry name" value="NTP_transferase_dom"/>
</dbReference>
<evidence type="ECO:0000256" key="12">
    <source>
        <dbReference type="ARBA" id="ARBA00022960"/>
    </source>
</evidence>
<evidence type="ECO:0000256" key="18">
    <source>
        <dbReference type="ARBA" id="ARBA00048493"/>
    </source>
</evidence>
<feature type="active site" description="Proton acceptor" evidence="20">
    <location>
        <position position="363"/>
    </location>
</feature>
<dbReference type="Proteomes" id="UP000030361">
    <property type="component" value="Chromosome"/>
</dbReference>
<keyword evidence="7 20" id="KW-0808">Transferase</keyword>
<comment type="pathway">
    <text evidence="2 20">Nucleotide-sugar biosynthesis; UDP-N-acetyl-alpha-D-glucosamine biosynthesis; N-acetyl-alpha-D-glucosamine 1-phosphate from alpha-D-glucosamine 6-phosphate (route II): step 2/2.</text>
</comment>
<keyword evidence="6 20" id="KW-0963">Cytoplasm</keyword>
<feature type="binding site" evidence="20">
    <location>
        <position position="73"/>
    </location>
    <ligand>
        <name>UDP-N-acetyl-alpha-D-glucosamine</name>
        <dbReference type="ChEBI" id="CHEBI:57705"/>
    </ligand>
</feature>
<evidence type="ECO:0000256" key="10">
    <source>
        <dbReference type="ARBA" id="ARBA00022737"/>
    </source>
</evidence>
<dbReference type="Pfam" id="PF14602">
    <property type="entry name" value="Hexapep_2"/>
    <property type="match status" value="1"/>
</dbReference>
<comment type="catalytic activity">
    <reaction evidence="18 20">
        <text>N-acetyl-alpha-D-glucosamine 1-phosphate + UTP + H(+) = UDP-N-acetyl-alpha-D-glucosamine + diphosphate</text>
        <dbReference type="Rhea" id="RHEA:13509"/>
        <dbReference type="ChEBI" id="CHEBI:15378"/>
        <dbReference type="ChEBI" id="CHEBI:33019"/>
        <dbReference type="ChEBI" id="CHEBI:46398"/>
        <dbReference type="ChEBI" id="CHEBI:57705"/>
        <dbReference type="ChEBI" id="CHEBI:57776"/>
        <dbReference type="EC" id="2.7.7.23"/>
    </reaction>
</comment>
<gene>
    <name evidence="20" type="primary">glmU</name>
    <name evidence="22" type="ORF">PL11_007150</name>
</gene>
<dbReference type="GO" id="GO:0019134">
    <property type="term" value="F:glucosamine-1-phosphate N-acetyltransferase activity"/>
    <property type="evidence" value="ECO:0007669"/>
    <property type="project" value="UniProtKB-UniRule"/>
</dbReference>
<evidence type="ECO:0000256" key="19">
    <source>
        <dbReference type="ARBA" id="ARBA00049628"/>
    </source>
</evidence>
<comment type="subcellular location">
    <subcellularLocation>
        <location evidence="1 20">Cytoplasm</location>
    </subcellularLocation>
</comment>
<feature type="binding site" evidence="20">
    <location>
        <position position="333"/>
    </location>
    <ligand>
        <name>UDP-N-acetyl-alpha-D-glucosamine</name>
        <dbReference type="ChEBI" id="CHEBI:57705"/>
    </ligand>
</feature>
<evidence type="ECO:0000256" key="15">
    <source>
        <dbReference type="ARBA" id="ARBA00023315"/>
    </source>
</evidence>
<dbReference type="KEGG" id="lcu:PL11_007150"/>
<evidence type="ECO:0000256" key="7">
    <source>
        <dbReference type="ARBA" id="ARBA00022679"/>
    </source>
</evidence>
<dbReference type="PROSITE" id="PS00101">
    <property type="entry name" value="HEXAPEP_TRANSFERASES"/>
    <property type="match status" value="1"/>
</dbReference>
<dbReference type="Pfam" id="PF00483">
    <property type="entry name" value="NTP_transferase"/>
    <property type="match status" value="1"/>
</dbReference>
<accession>A0A1S6QJD0</accession>
<dbReference type="SUPFAM" id="SSF53448">
    <property type="entry name" value="Nucleotide-diphospho-sugar transferases"/>
    <property type="match status" value="1"/>
</dbReference>
<keyword evidence="9 20" id="KW-0479">Metal-binding</keyword>
<comment type="cofactor">
    <cofactor evidence="20">
        <name>Mg(2+)</name>
        <dbReference type="ChEBI" id="CHEBI:18420"/>
    </cofactor>
    <text evidence="20">Binds 1 Mg(2+) ion per subunit.</text>
</comment>
<feature type="region of interest" description="Linker" evidence="20">
    <location>
        <begin position="231"/>
        <end position="251"/>
    </location>
</feature>
<evidence type="ECO:0000256" key="1">
    <source>
        <dbReference type="ARBA" id="ARBA00004496"/>
    </source>
</evidence>
<feature type="binding site" evidence="20">
    <location>
        <position position="423"/>
    </location>
    <ligand>
        <name>acetyl-CoA</name>
        <dbReference type="ChEBI" id="CHEBI:57288"/>
    </ligand>
</feature>
<dbReference type="eggNOG" id="COG1207">
    <property type="taxonomic scope" value="Bacteria"/>
</dbReference>
<dbReference type="GO" id="GO:0003977">
    <property type="term" value="F:UDP-N-acetylglucosamine diphosphorylase activity"/>
    <property type="evidence" value="ECO:0007669"/>
    <property type="project" value="UniProtKB-UniRule"/>
</dbReference>
<dbReference type="InterPro" id="IPR011004">
    <property type="entry name" value="Trimer_LpxA-like_sf"/>
</dbReference>
<evidence type="ECO:0000259" key="21">
    <source>
        <dbReference type="Pfam" id="PF00483"/>
    </source>
</evidence>
<evidence type="ECO:0000256" key="11">
    <source>
        <dbReference type="ARBA" id="ARBA00022842"/>
    </source>
</evidence>
<feature type="binding site" evidence="20">
    <location>
        <position position="377"/>
    </location>
    <ligand>
        <name>UDP-N-acetyl-alpha-D-glucosamine</name>
        <dbReference type="ChEBI" id="CHEBI:57705"/>
    </ligand>
</feature>
<keyword evidence="13 20" id="KW-0573">Peptidoglycan synthesis</keyword>
<evidence type="ECO:0000256" key="2">
    <source>
        <dbReference type="ARBA" id="ARBA00005166"/>
    </source>
</evidence>
<dbReference type="InterPro" id="IPR038009">
    <property type="entry name" value="GlmU_C_LbH"/>
</dbReference>
<feature type="binding site" evidence="20">
    <location>
        <position position="228"/>
    </location>
    <ligand>
        <name>Mg(2+)</name>
        <dbReference type="ChEBI" id="CHEBI:18420"/>
    </ligand>
</feature>
<name>A0A1S6QJD0_9LACO</name>
<sequence>MATKNTVILAAGKGTRMKSKLYKVLHRVCGRTMVDHVLTQVEQVKMDNIVTVVGHGADAVEKELGSRTKYAVQEEQLGTGHAVMQAEDILGNLDGITMVVSGDTPLFTAQTFDNLFEYHKSKKAAVTILTSHTDEPTGYGRIVRNSLGIVERIVEQKDASKEEQAITEINTGVYAFDNQALFSALHSINNENAQGEYYLTDVIEILKKQGKTIAAFQMDDFYESMGVNDRVALSKATKIMQRRINEAHMKDGVTIVDPDNTYIDVDIKIGADTVIEPGVQLKNHSVIGENCYLGAHSEIRNSTLHDNVTVTSSLIEDSEMFDGSDIGPNSHLRPESSIGKGVHLGNFVEVKKSTIEDNTKVGHLTYVGNAKLGKNINVGCGVVFVNYDGAKKHETVVGDDSFIGSNSNLIAPLNVADHSFIAAGSTINKDVERYDMAIARERQTNKPGYFKKLPYQKD</sequence>
<dbReference type="AlphaFoldDB" id="A0A1S6QJD0"/>
<feature type="binding site" evidence="20">
    <location>
        <position position="405"/>
    </location>
    <ligand>
        <name>acetyl-CoA</name>
        <dbReference type="ChEBI" id="CHEBI:57288"/>
    </ligand>
</feature>
<feature type="binding site" evidence="20">
    <location>
        <position position="228"/>
    </location>
    <ligand>
        <name>UDP-N-acetyl-alpha-D-glucosamine</name>
        <dbReference type="ChEBI" id="CHEBI:57705"/>
    </ligand>
</feature>
<feature type="binding site" evidence="20">
    <location>
        <position position="23"/>
    </location>
    <ligand>
        <name>UDP-N-acetyl-alpha-D-glucosamine</name>
        <dbReference type="ChEBI" id="CHEBI:57705"/>
    </ligand>
</feature>
<comment type="pathway">
    <text evidence="20">Bacterial outer membrane biogenesis; LPS lipid A biosynthesis.</text>
</comment>
<dbReference type="OrthoDB" id="9775031at2"/>